<dbReference type="AlphaFoldDB" id="A0A414APV7"/>
<dbReference type="PROSITE" id="PS50885">
    <property type="entry name" value="HAMP"/>
    <property type="match status" value="1"/>
</dbReference>
<dbReference type="InterPro" id="IPR036890">
    <property type="entry name" value="HATPase_C_sf"/>
</dbReference>
<comment type="catalytic activity">
    <reaction evidence="1">
        <text>ATP + protein L-histidine = ADP + protein N-phospho-L-histidine.</text>
        <dbReference type="EC" id="2.7.13.3"/>
    </reaction>
</comment>
<keyword evidence="5" id="KW-0808">Transferase</keyword>
<dbReference type="Pfam" id="PF02518">
    <property type="entry name" value="HATPase_c"/>
    <property type="match status" value="1"/>
</dbReference>
<keyword evidence="8" id="KW-1133">Transmembrane helix</keyword>
<dbReference type="Pfam" id="PF00672">
    <property type="entry name" value="HAMP"/>
    <property type="match status" value="1"/>
</dbReference>
<gene>
    <name evidence="10" type="ORF">DW839_23110</name>
</gene>
<dbReference type="PANTHER" id="PTHR34220:SF7">
    <property type="entry name" value="SENSOR HISTIDINE KINASE YPDA"/>
    <property type="match status" value="1"/>
</dbReference>
<evidence type="ECO:0000259" key="9">
    <source>
        <dbReference type="PROSITE" id="PS50885"/>
    </source>
</evidence>
<evidence type="ECO:0000313" key="10">
    <source>
        <dbReference type="EMBL" id="RHC52380.1"/>
    </source>
</evidence>
<dbReference type="SMART" id="SM00304">
    <property type="entry name" value="HAMP"/>
    <property type="match status" value="1"/>
</dbReference>
<comment type="subcellular location">
    <subcellularLocation>
        <location evidence="2">Membrane</location>
    </subcellularLocation>
</comment>
<sequence>MVQIKMKRLHMKFRTKLILSHLTIASIPLCILLTVCTLFSVRVLTQLKVSHMAEISNILITNLNTIYEDVCNSCQVVADNMSIQGYLQNDYSSLPALYSADLTASLELTSFAKQNKNLSGLYVIGSNQLELKSTNISFLKKNFLDESWFHQIINQNDIVIFPPHENSYVVKTVDESYVTVGLTIYDKSSGKKCGAVLADIDTEIIYNLLDTTSEIAAFLIVDTDNQVLLESNHSINLEDSMDWTPYLNHTSDDAINIRNRQFRIWTDEIFDGKWKLISISDVTSIKMQWFGIFIPIIITTVCIILLIFLISYYYSRRMLAPLMELRDSMRDIQSGDLCVEVSSHRTDEIGELCNAFNDMVYEIRSLTDRVYKSQELLRESQLKALQSQINPHFLYNSLDSVIWLMRLKRQDEAVTMLSALSKLFRIALSRGNDLIMVSEEISHVQNYLVIQSTRYKQKLNYTINCSEHASSCITPKLILQPLVENCIYHAYTPEQKPVMVHIDVELCGETVVFRVSDNGSGMDESNLYQLRQCLDLNSSHDNSRGYGLKNIYTRLTMYFGDNCSFKIESTRGKGTTVTIRIPKITEKEDIESFMG</sequence>
<evidence type="ECO:0000256" key="6">
    <source>
        <dbReference type="ARBA" id="ARBA00022777"/>
    </source>
</evidence>
<proteinExistence type="predicted"/>
<evidence type="ECO:0000256" key="5">
    <source>
        <dbReference type="ARBA" id="ARBA00022679"/>
    </source>
</evidence>
<reference evidence="10 11" key="1">
    <citation type="submission" date="2018-08" db="EMBL/GenBank/DDBJ databases">
        <title>A genome reference for cultivated species of the human gut microbiota.</title>
        <authorList>
            <person name="Zou Y."/>
            <person name="Xue W."/>
            <person name="Luo G."/>
        </authorList>
    </citation>
    <scope>NUCLEOTIDE SEQUENCE [LARGE SCALE GENOMIC DNA]</scope>
    <source>
        <strain evidence="10 11">AM35-14</strain>
    </source>
</reference>
<evidence type="ECO:0000256" key="3">
    <source>
        <dbReference type="ARBA" id="ARBA00012438"/>
    </source>
</evidence>
<evidence type="ECO:0000313" key="11">
    <source>
        <dbReference type="Proteomes" id="UP000283975"/>
    </source>
</evidence>
<keyword evidence="4" id="KW-0597">Phosphoprotein</keyword>
<dbReference type="InterPro" id="IPR004358">
    <property type="entry name" value="Sig_transdc_His_kin-like_C"/>
</dbReference>
<dbReference type="SUPFAM" id="SSF55874">
    <property type="entry name" value="ATPase domain of HSP90 chaperone/DNA topoisomerase II/histidine kinase"/>
    <property type="match status" value="1"/>
</dbReference>
<dbReference type="PANTHER" id="PTHR34220">
    <property type="entry name" value="SENSOR HISTIDINE KINASE YPDA"/>
    <property type="match status" value="1"/>
</dbReference>
<feature type="domain" description="HAMP" evidence="9">
    <location>
        <begin position="316"/>
        <end position="368"/>
    </location>
</feature>
<dbReference type="SUPFAM" id="SSF158472">
    <property type="entry name" value="HAMP domain-like"/>
    <property type="match status" value="1"/>
</dbReference>
<dbReference type="Proteomes" id="UP000283975">
    <property type="component" value="Unassembled WGS sequence"/>
</dbReference>
<dbReference type="EMBL" id="QSHZ01000030">
    <property type="protein sequence ID" value="RHC52380.1"/>
    <property type="molecule type" value="Genomic_DNA"/>
</dbReference>
<dbReference type="GO" id="GO:0016020">
    <property type="term" value="C:membrane"/>
    <property type="evidence" value="ECO:0007669"/>
    <property type="project" value="UniProtKB-SubCell"/>
</dbReference>
<dbReference type="InterPro" id="IPR050640">
    <property type="entry name" value="Bact_2-comp_sensor_kinase"/>
</dbReference>
<dbReference type="PRINTS" id="PR00344">
    <property type="entry name" value="BCTRLSENSOR"/>
</dbReference>
<evidence type="ECO:0000256" key="4">
    <source>
        <dbReference type="ARBA" id="ARBA00022553"/>
    </source>
</evidence>
<dbReference type="InterPro" id="IPR010559">
    <property type="entry name" value="Sig_transdc_His_kin_internal"/>
</dbReference>
<keyword evidence="8" id="KW-0812">Transmembrane</keyword>
<keyword evidence="7" id="KW-0902">Two-component regulatory system</keyword>
<evidence type="ECO:0000256" key="7">
    <source>
        <dbReference type="ARBA" id="ARBA00023012"/>
    </source>
</evidence>
<dbReference type="InterPro" id="IPR003660">
    <property type="entry name" value="HAMP_dom"/>
</dbReference>
<dbReference type="InterPro" id="IPR003594">
    <property type="entry name" value="HATPase_dom"/>
</dbReference>
<name>A0A414APV7_9FIRM</name>
<evidence type="ECO:0000256" key="1">
    <source>
        <dbReference type="ARBA" id="ARBA00000085"/>
    </source>
</evidence>
<dbReference type="Pfam" id="PF06580">
    <property type="entry name" value="His_kinase"/>
    <property type="match status" value="1"/>
</dbReference>
<keyword evidence="6 10" id="KW-0418">Kinase</keyword>
<accession>A0A414APV7</accession>
<dbReference type="CDD" id="cd06225">
    <property type="entry name" value="HAMP"/>
    <property type="match status" value="1"/>
</dbReference>
<dbReference type="EC" id="2.7.13.3" evidence="3"/>
<dbReference type="GO" id="GO:0000155">
    <property type="term" value="F:phosphorelay sensor kinase activity"/>
    <property type="evidence" value="ECO:0007669"/>
    <property type="project" value="InterPro"/>
</dbReference>
<dbReference type="Gene3D" id="3.30.565.10">
    <property type="entry name" value="Histidine kinase-like ATPase, C-terminal domain"/>
    <property type="match status" value="1"/>
</dbReference>
<dbReference type="Gene3D" id="6.10.340.10">
    <property type="match status" value="1"/>
</dbReference>
<feature type="transmembrane region" description="Helical" evidence="8">
    <location>
        <begin position="289"/>
        <end position="314"/>
    </location>
</feature>
<keyword evidence="8" id="KW-0472">Membrane</keyword>
<protein>
    <recommendedName>
        <fullName evidence="3">histidine kinase</fullName>
        <ecNumber evidence="3">2.7.13.3</ecNumber>
    </recommendedName>
</protein>
<evidence type="ECO:0000256" key="2">
    <source>
        <dbReference type="ARBA" id="ARBA00004370"/>
    </source>
</evidence>
<organism evidence="10 11">
    <name type="scientific">Enterocloster bolteae</name>
    <dbReference type="NCBI Taxonomy" id="208479"/>
    <lineage>
        <taxon>Bacteria</taxon>
        <taxon>Bacillati</taxon>
        <taxon>Bacillota</taxon>
        <taxon>Clostridia</taxon>
        <taxon>Lachnospirales</taxon>
        <taxon>Lachnospiraceae</taxon>
        <taxon>Enterocloster</taxon>
    </lineage>
</organism>
<comment type="caution">
    <text evidence="10">The sequence shown here is derived from an EMBL/GenBank/DDBJ whole genome shotgun (WGS) entry which is preliminary data.</text>
</comment>
<evidence type="ECO:0000256" key="8">
    <source>
        <dbReference type="SAM" id="Phobius"/>
    </source>
</evidence>